<keyword evidence="5 8" id="KW-0663">Pyridoxal phosphate</keyword>
<dbReference type="FunFam" id="3.40.640.10:FF:000021">
    <property type="entry name" value="Glutamate-1-semialdehyde 2,1-aminomutase"/>
    <property type="match status" value="1"/>
</dbReference>
<evidence type="ECO:0000313" key="13">
    <source>
        <dbReference type="Proteomes" id="UP000618382"/>
    </source>
</evidence>
<dbReference type="GO" id="GO:0030170">
    <property type="term" value="F:pyridoxal phosphate binding"/>
    <property type="evidence" value="ECO:0007669"/>
    <property type="project" value="InterPro"/>
</dbReference>
<feature type="region of interest" description="Disordered" evidence="9">
    <location>
        <begin position="444"/>
        <end position="633"/>
    </location>
</feature>
<reference evidence="11 12" key="1">
    <citation type="submission" date="2020-07" db="EMBL/GenBank/DDBJ databases">
        <title>Sequencing the genomes of 1000 actinobacteria strains.</title>
        <authorList>
            <person name="Klenk H.-P."/>
        </authorList>
    </citation>
    <scope>NUCLEOTIDE SEQUENCE [LARGE SCALE GENOMIC DNA]</scope>
    <source>
        <strain evidence="11 12">DSM 24482</strain>
    </source>
</reference>
<dbReference type="InterPro" id="IPR015422">
    <property type="entry name" value="PyrdxlP-dep_Trfase_small"/>
</dbReference>
<dbReference type="Proteomes" id="UP000577956">
    <property type="component" value="Unassembled WGS sequence"/>
</dbReference>
<evidence type="ECO:0000256" key="9">
    <source>
        <dbReference type="SAM" id="MobiDB-lite"/>
    </source>
</evidence>
<dbReference type="EMBL" id="JACCBK010000001">
    <property type="protein sequence ID" value="NYD86440.1"/>
    <property type="molecule type" value="Genomic_DNA"/>
</dbReference>
<dbReference type="SUPFAM" id="SSF53383">
    <property type="entry name" value="PLP-dependent transferases"/>
    <property type="match status" value="1"/>
</dbReference>
<reference evidence="10 13" key="2">
    <citation type="submission" date="2021-01" db="EMBL/GenBank/DDBJ databases">
        <title>Whole genome shotgun sequence of Cellulomonas oligotrophica NBRC 109435.</title>
        <authorList>
            <person name="Komaki H."/>
            <person name="Tamura T."/>
        </authorList>
    </citation>
    <scope>NUCLEOTIDE SEQUENCE [LARGE SCALE GENOMIC DNA]</scope>
    <source>
        <strain evidence="10 13">NBRC 109435</strain>
    </source>
</reference>
<keyword evidence="13" id="KW-1185">Reference proteome</keyword>
<feature type="compositionally biased region" description="Low complexity" evidence="9">
    <location>
        <begin position="538"/>
        <end position="552"/>
    </location>
</feature>
<dbReference type="InterPro" id="IPR049704">
    <property type="entry name" value="Aminotrans_3_PPA_site"/>
</dbReference>
<dbReference type="CDD" id="cd00610">
    <property type="entry name" value="OAT_like"/>
    <property type="match status" value="1"/>
</dbReference>
<feature type="compositionally biased region" description="Low complexity" evidence="9">
    <location>
        <begin position="489"/>
        <end position="509"/>
    </location>
</feature>
<dbReference type="GO" id="GO:0006782">
    <property type="term" value="P:protoporphyrinogen IX biosynthetic process"/>
    <property type="evidence" value="ECO:0007669"/>
    <property type="project" value="UniProtKB-UniRule"/>
</dbReference>
<comment type="similarity">
    <text evidence="4 8">Belongs to the class-III pyridoxal-phosphate-dependent aminotransferase family. HemL subfamily.</text>
</comment>
<feature type="compositionally biased region" description="Acidic residues" evidence="9">
    <location>
        <begin position="467"/>
        <end position="476"/>
    </location>
</feature>
<evidence type="ECO:0000256" key="7">
    <source>
        <dbReference type="ARBA" id="ARBA00023244"/>
    </source>
</evidence>
<dbReference type="PROSITE" id="PS00600">
    <property type="entry name" value="AA_TRANSFER_CLASS_3"/>
    <property type="match status" value="1"/>
</dbReference>
<comment type="caution">
    <text evidence="11">The sequence shown here is derived from an EMBL/GenBank/DDBJ whole genome shotgun (WGS) entry which is preliminary data.</text>
</comment>
<dbReference type="InterPro" id="IPR005814">
    <property type="entry name" value="Aminotrans_3"/>
</dbReference>
<comment type="catalytic activity">
    <reaction evidence="1 8">
        <text>(S)-4-amino-5-oxopentanoate = 5-aminolevulinate</text>
        <dbReference type="Rhea" id="RHEA:14265"/>
        <dbReference type="ChEBI" id="CHEBI:57501"/>
        <dbReference type="ChEBI" id="CHEBI:356416"/>
        <dbReference type="EC" id="5.4.3.8"/>
    </reaction>
</comment>
<keyword evidence="6 8" id="KW-0413">Isomerase</keyword>
<evidence type="ECO:0000256" key="6">
    <source>
        <dbReference type="ARBA" id="ARBA00023235"/>
    </source>
</evidence>
<evidence type="ECO:0000256" key="1">
    <source>
        <dbReference type="ARBA" id="ARBA00001579"/>
    </source>
</evidence>
<dbReference type="NCBIfam" id="TIGR00713">
    <property type="entry name" value="hemL"/>
    <property type="match status" value="1"/>
</dbReference>
<dbReference type="AlphaFoldDB" id="A0A7Y9FFN6"/>
<gene>
    <name evidence="8" type="primary">hemL</name>
    <name evidence="11" type="ORF">BKA21_001989</name>
    <name evidence="10" type="ORF">Col01nite_18280</name>
</gene>
<comment type="subunit">
    <text evidence="8">Homodimer.</text>
</comment>
<feature type="compositionally biased region" description="Acidic residues" evidence="9">
    <location>
        <begin position="588"/>
        <end position="597"/>
    </location>
</feature>
<dbReference type="Gene3D" id="3.90.1150.10">
    <property type="entry name" value="Aspartate Aminotransferase, domain 1"/>
    <property type="match status" value="1"/>
</dbReference>
<accession>A0A7Y9FFN6</accession>
<evidence type="ECO:0000256" key="2">
    <source>
        <dbReference type="ARBA" id="ARBA00001933"/>
    </source>
</evidence>
<dbReference type="GO" id="GO:0042286">
    <property type="term" value="F:glutamate-1-semialdehyde 2,1-aminomutase activity"/>
    <property type="evidence" value="ECO:0007669"/>
    <property type="project" value="UniProtKB-UniRule"/>
</dbReference>
<dbReference type="InterPro" id="IPR015424">
    <property type="entry name" value="PyrdxlP-dep_Trfase"/>
</dbReference>
<dbReference type="GO" id="GO:0005737">
    <property type="term" value="C:cytoplasm"/>
    <property type="evidence" value="ECO:0007669"/>
    <property type="project" value="UniProtKB-SubCell"/>
</dbReference>
<comment type="pathway">
    <text evidence="3">Porphyrin-containing compound metabolism; protoporphyrin-IX biosynthesis; 5-aminolevulinate from L-glutamyl-tRNA(Glu): step 2/2.</text>
</comment>
<dbReference type="NCBIfam" id="NF000818">
    <property type="entry name" value="PRK00062.1"/>
    <property type="match status" value="1"/>
</dbReference>
<feature type="modified residue" description="N6-(pyridoxal phosphate)lysine" evidence="8">
    <location>
        <position position="280"/>
    </location>
</feature>
<evidence type="ECO:0000256" key="4">
    <source>
        <dbReference type="ARBA" id="ARBA00008981"/>
    </source>
</evidence>
<evidence type="ECO:0000313" key="12">
    <source>
        <dbReference type="Proteomes" id="UP000577956"/>
    </source>
</evidence>
<dbReference type="EC" id="5.4.3.8" evidence="8"/>
<keyword evidence="8" id="KW-0963">Cytoplasm</keyword>
<keyword evidence="7 8" id="KW-0627">Porphyrin biosynthesis</keyword>
<dbReference type="InterPro" id="IPR015421">
    <property type="entry name" value="PyrdxlP-dep_Trfase_major"/>
</dbReference>
<organism evidence="11 12">
    <name type="scientific">Cellulomonas oligotrophica</name>
    <dbReference type="NCBI Taxonomy" id="931536"/>
    <lineage>
        <taxon>Bacteria</taxon>
        <taxon>Bacillati</taxon>
        <taxon>Actinomycetota</taxon>
        <taxon>Actinomycetes</taxon>
        <taxon>Micrococcales</taxon>
        <taxon>Cellulomonadaceae</taxon>
        <taxon>Cellulomonas</taxon>
    </lineage>
</organism>
<dbReference type="Gene3D" id="3.40.640.10">
    <property type="entry name" value="Type I PLP-dependent aspartate aminotransferase-like (Major domain)"/>
    <property type="match status" value="1"/>
</dbReference>
<dbReference type="InterPro" id="IPR004639">
    <property type="entry name" value="4pyrrol_synth_GluAld_NH2Trfase"/>
</dbReference>
<evidence type="ECO:0000256" key="5">
    <source>
        <dbReference type="ARBA" id="ARBA00022898"/>
    </source>
</evidence>
<dbReference type="EMBL" id="BONN01000004">
    <property type="protein sequence ID" value="GIG32669.1"/>
    <property type="molecule type" value="Genomic_DNA"/>
</dbReference>
<dbReference type="Proteomes" id="UP000618382">
    <property type="component" value="Unassembled WGS sequence"/>
</dbReference>
<sequence>MTQTETDATTWSSTSAAAFAHAEEVIPGGVNSPVRAFGAVGGTPRFIASAQGPFVRDVDGREYVDLVGSWGPALLGHAHPAVVAAVQEAAARGLGFGAPTTTEVELVDEIRARVAAAERVRLVSTGTEAVMTALRLARGATGRDLVVKFAGCYHGHVDALLAQAGSGLATFGMPGSAGVTAAQAAETIVLPYNDLAAVEAAFAEHGDRIAALITEAAPANMGVVPPLPGFNRALREITRRHGALLVQDEVMTGFRVGPAGWWGLEGRVEDWAPDLLTFGKVIGGGLPVAAVAGRAEVMDLLAPRGPVYQAGTLSGNPVATAAGLATLRAADTDVYVHVDAAAAHLRRALTGALAEAGVPHAVQWAGSLFSVVFGEEAATRGARDYASVQASEHWRYAPFFHALLEAGVSAPPSAFEAWFVSASHDEAALDRVIEALPAAARAAAAAEAPEGEHPTTIAVPGLATGADDAEGTDADVPEGTSDEAPTSVDAGDAGDAPDAASTADGAAHGTSHGTTEDEQVDGPSEVEAPAVPEHREVPAAAAFFARPSAPAPEAEPEPAPPTAWNEEASSAETTTVMEPVRIELVPDVPDEPDEAPAEDAQPGTPWPAPSESPEPRTAWQWPPTGAGAPDEQR</sequence>
<dbReference type="PANTHER" id="PTHR43713">
    <property type="entry name" value="GLUTAMATE-1-SEMIALDEHYDE 2,1-AMINOMUTASE"/>
    <property type="match status" value="1"/>
</dbReference>
<dbReference type="UniPathway" id="UPA00251">
    <property type="reaction ID" value="UER00317"/>
</dbReference>
<dbReference type="Pfam" id="PF00202">
    <property type="entry name" value="Aminotran_3"/>
    <property type="match status" value="1"/>
</dbReference>
<dbReference type="GO" id="GO:0008483">
    <property type="term" value="F:transaminase activity"/>
    <property type="evidence" value="ECO:0007669"/>
    <property type="project" value="InterPro"/>
</dbReference>
<name>A0A7Y9FFN6_9CELL</name>
<comment type="subcellular location">
    <subcellularLocation>
        <location evidence="8">Cytoplasm</location>
    </subcellularLocation>
</comment>
<dbReference type="HAMAP" id="MF_00375">
    <property type="entry name" value="HemL_aminotrans_3"/>
    <property type="match status" value="1"/>
</dbReference>
<evidence type="ECO:0000313" key="11">
    <source>
        <dbReference type="EMBL" id="NYD86440.1"/>
    </source>
</evidence>
<proteinExistence type="inferred from homology"/>
<protein>
    <recommendedName>
        <fullName evidence="8">Glutamate-1-semialdehyde 2,1-aminomutase</fullName>
        <shortName evidence="8">GSA</shortName>
        <ecNumber evidence="8">5.4.3.8</ecNumber>
    </recommendedName>
    <alternativeName>
        <fullName evidence="8">Glutamate-1-semialdehyde aminotransferase</fullName>
        <shortName evidence="8">GSA-AT</shortName>
    </alternativeName>
</protein>
<comment type="cofactor">
    <cofactor evidence="2 8">
        <name>pyridoxal 5'-phosphate</name>
        <dbReference type="ChEBI" id="CHEBI:597326"/>
    </cofactor>
</comment>
<evidence type="ECO:0000256" key="3">
    <source>
        <dbReference type="ARBA" id="ARBA00004819"/>
    </source>
</evidence>
<evidence type="ECO:0000313" key="10">
    <source>
        <dbReference type="EMBL" id="GIG32669.1"/>
    </source>
</evidence>
<dbReference type="PANTHER" id="PTHR43713:SF3">
    <property type="entry name" value="GLUTAMATE-1-SEMIALDEHYDE 2,1-AMINOMUTASE 1, CHLOROPLASTIC-RELATED"/>
    <property type="match status" value="1"/>
</dbReference>
<evidence type="ECO:0000256" key="8">
    <source>
        <dbReference type="HAMAP-Rule" id="MF_00375"/>
    </source>
</evidence>